<dbReference type="OrthoDB" id="9766459at2"/>
<feature type="transmembrane region" description="Helical" evidence="1">
    <location>
        <begin position="12"/>
        <end position="31"/>
    </location>
</feature>
<reference evidence="3 4" key="1">
    <citation type="submission" date="2018-07" db="EMBL/GenBank/DDBJ databases">
        <title>Pedobacter sp. nov., isolated from soil.</title>
        <authorList>
            <person name="Zhou L.Y."/>
            <person name="Du Z.J."/>
        </authorList>
    </citation>
    <scope>NUCLEOTIDE SEQUENCE [LARGE SCALE GENOMIC DNA]</scope>
    <source>
        <strain evidence="3 4">JDX94</strain>
    </source>
</reference>
<proteinExistence type="predicted"/>
<evidence type="ECO:0000256" key="1">
    <source>
        <dbReference type="SAM" id="Phobius"/>
    </source>
</evidence>
<sequence length="251" mass="28671">MNNSLFNRPTVGFVFSIILTIATSALSYYYVQSFFDSEKWVTHTNQVRGKLETIISSMKDAETGQRGFLLTGNEKFLEPYIGSKDNTLAAFDTVKTLTLDNPAQQSEFKGLKALIIEKYRVMESTISQKRDGGQISEEVLLMGKSYMDRTRTIITRMESREELLLAIRLSTLNLYAKISLVSIVVAFIFALGSTLYFYRRALSDFEDRVRLEQEVKKQTSDLEKKINILKDFSEKVGNGEYGVKIKKEDLE</sequence>
<comment type="caution">
    <text evidence="3">The sequence shown here is derived from an EMBL/GenBank/DDBJ whole genome shotgun (WGS) entry which is preliminary data.</text>
</comment>
<gene>
    <name evidence="3" type="ORF">DU508_03505</name>
</gene>
<dbReference type="AlphaFoldDB" id="A0A369Q6W5"/>
<dbReference type="InterPro" id="IPR007891">
    <property type="entry name" value="CHASE3"/>
</dbReference>
<protein>
    <recommendedName>
        <fullName evidence="2">CHASE3 domain-containing protein</fullName>
    </recommendedName>
</protein>
<dbReference type="RefSeq" id="WP_115401448.1">
    <property type="nucleotide sequence ID" value="NZ_QPKV01000002.1"/>
</dbReference>
<name>A0A369Q6W5_9SPHI</name>
<dbReference type="Proteomes" id="UP000253961">
    <property type="component" value="Unassembled WGS sequence"/>
</dbReference>
<evidence type="ECO:0000313" key="3">
    <source>
        <dbReference type="EMBL" id="RDC58028.1"/>
    </source>
</evidence>
<dbReference type="Pfam" id="PF05227">
    <property type="entry name" value="CHASE3"/>
    <property type="match status" value="1"/>
</dbReference>
<accession>A0A369Q6W5</accession>
<feature type="transmembrane region" description="Helical" evidence="1">
    <location>
        <begin position="174"/>
        <end position="198"/>
    </location>
</feature>
<keyword evidence="1" id="KW-0472">Membrane</keyword>
<dbReference type="CDD" id="cd19410">
    <property type="entry name" value="HK9-like_sensor"/>
    <property type="match status" value="1"/>
</dbReference>
<feature type="domain" description="CHASE3" evidence="2">
    <location>
        <begin position="38"/>
        <end position="168"/>
    </location>
</feature>
<dbReference type="EMBL" id="QPKV01000002">
    <property type="protein sequence ID" value="RDC58028.1"/>
    <property type="molecule type" value="Genomic_DNA"/>
</dbReference>
<keyword evidence="1" id="KW-0812">Transmembrane</keyword>
<evidence type="ECO:0000259" key="2">
    <source>
        <dbReference type="Pfam" id="PF05227"/>
    </source>
</evidence>
<organism evidence="3 4">
    <name type="scientific">Pedobacter chinensis</name>
    <dbReference type="NCBI Taxonomy" id="2282421"/>
    <lineage>
        <taxon>Bacteria</taxon>
        <taxon>Pseudomonadati</taxon>
        <taxon>Bacteroidota</taxon>
        <taxon>Sphingobacteriia</taxon>
        <taxon>Sphingobacteriales</taxon>
        <taxon>Sphingobacteriaceae</taxon>
        <taxon>Pedobacter</taxon>
    </lineage>
</organism>
<evidence type="ECO:0000313" key="4">
    <source>
        <dbReference type="Proteomes" id="UP000253961"/>
    </source>
</evidence>
<keyword evidence="1" id="KW-1133">Transmembrane helix</keyword>
<keyword evidence="4" id="KW-1185">Reference proteome</keyword>